<protein>
    <submittedName>
        <fullName evidence="2">Uncharacterized protein</fullName>
    </submittedName>
</protein>
<keyword evidence="1" id="KW-0732">Signal</keyword>
<dbReference type="AlphaFoldDB" id="A0A1N7QAP7"/>
<name>A0A1N7QAP7_9RHOB</name>
<proteinExistence type="predicted"/>
<dbReference type="RefSeq" id="WP_076533518.1">
    <property type="nucleotide sequence ID" value="NZ_BMEH01000008.1"/>
</dbReference>
<evidence type="ECO:0000313" key="3">
    <source>
        <dbReference type="Proteomes" id="UP000186141"/>
    </source>
</evidence>
<organism evidence="2 3">
    <name type="scientific">Gemmobacter megaterium</name>
    <dbReference type="NCBI Taxonomy" id="1086013"/>
    <lineage>
        <taxon>Bacteria</taxon>
        <taxon>Pseudomonadati</taxon>
        <taxon>Pseudomonadota</taxon>
        <taxon>Alphaproteobacteria</taxon>
        <taxon>Rhodobacterales</taxon>
        <taxon>Paracoccaceae</taxon>
        <taxon>Gemmobacter</taxon>
    </lineage>
</organism>
<feature type="chain" id="PRO_5012365436" evidence="1">
    <location>
        <begin position="26"/>
        <end position="162"/>
    </location>
</feature>
<reference evidence="2 3" key="1">
    <citation type="submission" date="2017-01" db="EMBL/GenBank/DDBJ databases">
        <authorList>
            <person name="Mah S.A."/>
            <person name="Swanson W.J."/>
            <person name="Moy G.W."/>
            <person name="Vacquier V.D."/>
        </authorList>
    </citation>
    <scope>NUCLEOTIDE SEQUENCE [LARGE SCALE GENOMIC DNA]</scope>
    <source>
        <strain evidence="2 3">DSM 26375</strain>
    </source>
</reference>
<gene>
    <name evidence="2" type="ORF">SAMN05421774_10847</name>
</gene>
<dbReference type="Proteomes" id="UP000186141">
    <property type="component" value="Unassembled WGS sequence"/>
</dbReference>
<dbReference type="OrthoDB" id="7864441at2"/>
<keyword evidence="3" id="KW-1185">Reference proteome</keyword>
<evidence type="ECO:0000256" key="1">
    <source>
        <dbReference type="SAM" id="SignalP"/>
    </source>
</evidence>
<sequence>MSMFPARAAFVAILLSATTSGQVSADHWRQTADPQVVQALSELAMVYGTYCQMGNPQACQAHQAVQQEGLAMLNAGYDCQVQGNQQACAYYQNAYGQLVNTYQQVQGMVQQPMAPGVNPLGATHGERMGAIQQWGQDRMQWGQDRMRQMDADHERFMQTLRN</sequence>
<evidence type="ECO:0000313" key="2">
    <source>
        <dbReference type="EMBL" id="SIT19884.1"/>
    </source>
</evidence>
<accession>A0A1N7QAP7</accession>
<feature type="signal peptide" evidence="1">
    <location>
        <begin position="1"/>
        <end position="25"/>
    </location>
</feature>
<dbReference type="EMBL" id="FTOT01000008">
    <property type="protein sequence ID" value="SIT19884.1"/>
    <property type="molecule type" value="Genomic_DNA"/>
</dbReference>